<dbReference type="PROSITE" id="PS50930">
    <property type="entry name" value="HTH_LYTTR"/>
    <property type="match status" value="1"/>
</dbReference>
<dbReference type="InterPro" id="IPR007492">
    <property type="entry name" value="LytTR_DNA-bd_dom"/>
</dbReference>
<organism evidence="3 4">
    <name type="scientific">Ponticaulis profundi</name>
    <dbReference type="NCBI Taxonomy" id="2665222"/>
    <lineage>
        <taxon>Bacteria</taxon>
        <taxon>Pseudomonadati</taxon>
        <taxon>Pseudomonadota</taxon>
        <taxon>Alphaproteobacteria</taxon>
        <taxon>Hyphomonadales</taxon>
        <taxon>Hyphomonadaceae</taxon>
        <taxon>Ponticaulis</taxon>
    </lineage>
</organism>
<accession>A0ABW1SA63</accession>
<comment type="caution">
    <text evidence="3">The sequence shown here is derived from an EMBL/GenBank/DDBJ whole genome shotgun (WGS) entry which is preliminary data.</text>
</comment>
<evidence type="ECO:0000256" key="1">
    <source>
        <dbReference type="SAM" id="Phobius"/>
    </source>
</evidence>
<dbReference type="EMBL" id="JBHSSW010000012">
    <property type="protein sequence ID" value="MFC6198475.1"/>
    <property type="molecule type" value="Genomic_DNA"/>
</dbReference>
<dbReference type="InterPro" id="IPR046947">
    <property type="entry name" value="LytR-like"/>
</dbReference>
<feature type="transmembrane region" description="Helical" evidence="1">
    <location>
        <begin position="92"/>
        <end position="111"/>
    </location>
</feature>
<dbReference type="PANTHER" id="PTHR37299:SF1">
    <property type="entry name" value="STAGE 0 SPORULATION PROTEIN A HOMOLOG"/>
    <property type="match status" value="1"/>
</dbReference>
<dbReference type="PANTHER" id="PTHR37299">
    <property type="entry name" value="TRANSCRIPTIONAL REGULATOR-RELATED"/>
    <property type="match status" value="1"/>
</dbReference>
<dbReference type="RefSeq" id="WP_377378719.1">
    <property type="nucleotide sequence ID" value="NZ_JBHSSW010000012.1"/>
</dbReference>
<reference evidence="4" key="1">
    <citation type="journal article" date="2019" name="Int. J. Syst. Evol. Microbiol.">
        <title>The Global Catalogue of Microorganisms (GCM) 10K type strain sequencing project: providing services to taxonomists for standard genome sequencing and annotation.</title>
        <authorList>
            <consortium name="The Broad Institute Genomics Platform"/>
            <consortium name="The Broad Institute Genome Sequencing Center for Infectious Disease"/>
            <person name="Wu L."/>
            <person name="Ma J."/>
        </authorList>
    </citation>
    <scope>NUCLEOTIDE SEQUENCE [LARGE SCALE GENOMIC DNA]</scope>
    <source>
        <strain evidence="4">CGMCC-1.15741</strain>
    </source>
</reference>
<dbReference type="InterPro" id="IPR012379">
    <property type="entry name" value="LytTR_MHYE"/>
</dbReference>
<dbReference type="SMART" id="SM00850">
    <property type="entry name" value="LytTR"/>
    <property type="match status" value="1"/>
</dbReference>
<name>A0ABW1SA63_9PROT</name>
<keyword evidence="1" id="KW-0472">Membrane</keyword>
<evidence type="ECO:0000313" key="4">
    <source>
        <dbReference type="Proteomes" id="UP001596303"/>
    </source>
</evidence>
<dbReference type="Proteomes" id="UP001596303">
    <property type="component" value="Unassembled WGS sequence"/>
</dbReference>
<keyword evidence="4" id="KW-1185">Reference proteome</keyword>
<keyword evidence="1" id="KW-0812">Transmembrane</keyword>
<protein>
    <submittedName>
        <fullName evidence="3">LytR/AlgR family response regulator transcription factor</fullName>
    </submittedName>
</protein>
<keyword evidence="1" id="KW-1133">Transmembrane helix</keyword>
<feature type="transmembrane region" description="Helical" evidence="1">
    <location>
        <begin position="20"/>
        <end position="39"/>
    </location>
</feature>
<proteinExistence type="predicted"/>
<dbReference type="Pfam" id="PF04397">
    <property type="entry name" value="LytTR"/>
    <property type="match status" value="1"/>
</dbReference>
<sequence length="283" mass="32031">MTTTQTHPEHLADRHADRQTWVLVVILVFAYFLVEASSDQFDLARDGHTEWVYPWIWQGSSHLAALIFIPIVPVMLSRFPVSASNWYRTLPAHILASMVFSACHILTMVAIRKIAQSFLSSEPYEFGLFQPEIWLYEYRKDILSYTLLALAFSTGRLLEQRALEARAAREDAHERGRLTLKSGGRTLFIQADDVICAKAASNYVEVTTPHQTHLARMPLSELERLLHESGTGHIRVHRSYLVHTGHIQEIRPTGDGNVSILLENGAQIPGSRSYRDQLPGMST</sequence>
<evidence type="ECO:0000313" key="3">
    <source>
        <dbReference type="EMBL" id="MFC6198475.1"/>
    </source>
</evidence>
<feature type="domain" description="HTH LytTR-type" evidence="2">
    <location>
        <begin position="178"/>
        <end position="283"/>
    </location>
</feature>
<feature type="transmembrane region" description="Helical" evidence="1">
    <location>
        <begin position="51"/>
        <end position="72"/>
    </location>
</feature>
<dbReference type="Gene3D" id="2.40.50.1020">
    <property type="entry name" value="LytTr DNA-binding domain"/>
    <property type="match status" value="1"/>
</dbReference>
<evidence type="ECO:0000259" key="2">
    <source>
        <dbReference type="PROSITE" id="PS50930"/>
    </source>
</evidence>
<dbReference type="PIRSF" id="PIRSF031767">
    <property type="entry name" value="MHYE_LytTR"/>
    <property type="match status" value="1"/>
</dbReference>
<gene>
    <name evidence="3" type="ORF">ACFQDM_10305</name>
</gene>